<feature type="compositionally biased region" description="Polar residues" evidence="9">
    <location>
        <begin position="171"/>
        <end position="185"/>
    </location>
</feature>
<feature type="region of interest" description="Disordered" evidence="9">
    <location>
        <begin position="505"/>
        <end position="647"/>
    </location>
</feature>
<evidence type="ECO:0000256" key="5">
    <source>
        <dbReference type="ARBA" id="ARBA00023203"/>
    </source>
</evidence>
<feature type="compositionally biased region" description="Acidic residues" evidence="9">
    <location>
        <begin position="1457"/>
        <end position="1466"/>
    </location>
</feature>
<feature type="region of interest" description="Disordered" evidence="9">
    <location>
        <begin position="1299"/>
        <end position="1336"/>
    </location>
</feature>
<dbReference type="Proteomes" id="UP000587587">
    <property type="component" value="Unassembled WGS sequence"/>
</dbReference>
<dbReference type="Pfam" id="PF08687">
    <property type="entry name" value="ASD2"/>
    <property type="match status" value="1"/>
</dbReference>
<feature type="non-terminal residue" evidence="13">
    <location>
        <position position="1"/>
    </location>
</feature>
<dbReference type="Gene3D" id="6.10.250.3120">
    <property type="match status" value="1"/>
</dbReference>
<dbReference type="PANTHER" id="PTHR15012:SF8">
    <property type="entry name" value="PROTEIN SHROOM2"/>
    <property type="match status" value="1"/>
</dbReference>
<feature type="compositionally biased region" description="Polar residues" evidence="9">
    <location>
        <begin position="587"/>
        <end position="602"/>
    </location>
</feature>
<protein>
    <submittedName>
        <fullName evidence="13">SHRM2 protein</fullName>
    </submittedName>
</protein>
<evidence type="ECO:0000256" key="6">
    <source>
        <dbReference type="ARBA" id="ARBA00023212"/>
    </source>
</evidence>
<evidence type="ECO:0000313" key="13">
    <source>
        <dbReference type="EMBL" id="NWX64769.1"/>
    </source>
</evidence>
<feature type="compositionally biased region" description="Basic and acidic residues" evidence="9">
    <location>
        <begin position="1036"/>
        <end position="1050"/>
    </location>
</feature>
<keyword evidence="14" id="KW-1185">Reference proteome</keyword>
<keyword evidence="3" id="KW-0963">Cytoplasm</keyword>
<keyword evidence="6" id="KW-0206">Cytoskeleton</keyword>
<evidence type="ECO:0000256" key="8">
    <source>
        <dbReference type="SAM" id="Coils"/>
    </source>
</evidence>
<keyword evidence="5 7" id="KW-0009">Actin-binding</keyword>
<feature type="domain" description="PDZ" evidence="10">
    <location>
        <begin position="1"/>
        <end position="54"/>
    </location>
</feature>
<comment type="subcellular location">
    <subcellularLocation>
        <location evidence="1">Cytoplasm</location>
        <location evidence="1">Cytoskeleton</location>
    </subcellularLocation>
</comment>
<feature type="compositionally biased region" description="Basic and acidic residues" evidence="9">
    <location>
        <begin position="1177"/>
        <end position="1190"/>
    </location>
</feature>
<evidence type="ECO:0000259" key="12">
    <source>
        <dbReference type="PROSITE" id="PS51307"/>
    </source>
</evidence>
<feature type="non-terminal residue" evidence="13">
    <location>
        <position position="1652"/>
    </location>
</feature>
<keyword evidence="4" id="KW-0493">Microtubule</keyword>
<sequence length="1652" mass="184764">QIEDGSKAAAVDKLLAGDEIVGINDVGLSGFRQEAICLVKGSHKTLKLVVKRRNDLACRPHSWHATKFTESQPEAATSHLPSSNACASWHSSYHASCSSHDLSNSWDQSSLYRTSDQFSSLGSMDSWDHTPQVAQYGRLSSARSNSSIDHLGSQSKRDSAYGSFSTSSSTPDHTLSNADTSSTENMLYKVGPWETAKHGSKSGQFLNDSSGTEDKPGYLPAPIQYENNKTPRTEEHPDGKLTSSGRSSFGPVWYVPDKKKSSSPPPPPPPLRSDSFAATKGHEKAQGPVYSEGASTQHFTALNRSQPKSDWSLETAEQQRRPSRACDRRISSSNYKSDLSSEHTFSSAGERYSSNAGTVNKLQPSLSSTDVRFAQPAYTYHHQHQYSDESTFYHSARILAAPKDQQHYLSYSGIQELATDHFHGYSPNQASLLNTSSLNSAAEQKVDNTGQSRYYCVTAKQPAQGSSKPLQLKDDSWKPAVGTDASIVPHENSAVITMAPNPKYYLPQQSTESSLTRCENSSHYPVDREGDARCAVVEEFKNPNHTEKSGQKQSCENSSEEDESSKISPQKTPMLHSLAQEGKKQSDNNPEAVTERQTSFDTHLSKQARRSDRFATTLRNEIQMRRAKLQKSRSTATLAGSSETEECIETWKPDSTENVTTSPDTNFTSTYKDHLKEAQARVLSATSFKRRDLEPSPAEYLPRSPERKTGSYNSSLLALVSEDVSGFLEATQAKPNPTGSGTHHVSRIGARKRFTTEQKLKSYSEPEKMNEVGMSEDECHTHCRPNISEEALGSFADRWKFFEETSKPAFRKSSQKPAPHGLPEGQPERSDRRAQEGEELWYERRGRAALLGLESAHASKDSVHHSSSNRAAERIGKSAQPQRLGTFAEYEASWNEQWKPIEPRGSGRYHSADNILDTGHEQHGKSQYTHERSRSSPSTDFYKQEVSVEVRRQAEDLKEDGECIFSNINKLDERNCAVKQADTGTPRENPQEKSDQLDQNLGHKWKSSVRPLHVQEPTVLPHESRGRSGTLPSDYRYSHENVNKKSKDCSLPHLPYSEPQTLNESHSCQSWGKGEENHRIEPVLLNKKRGPAPQRPPPPKRDKYRRPDVSVPSLGTSSESLLVAASRPFLSSSPSSAEVFASQSSLCQSPAAFNGKLKSANPQQLQQVSSTENVCQHLEEKTHLKSESSKYRYLQKPGMESSRSPSPQFAPQKLTDKPPVSLQDENPARIERVIDNNTTVKMVPIKIVHSESSAEKESRQSLVSTMEPPALPSGLEKDQIKTLSTSEQSYSRFCAYTRQGVEPEPEARTKPVDPQPAEEPASNLKDSSAATQASSYVKAKEKTFEDWKSEELAREIVGRDKSLADILDPNVKIKTTMDLMVGIFPKDEHLLEEAQQRRKLLPKVPSPKISEEKKEEQSAPSAISLTTNSTYYSTSAPKAELLIKMKDMQEQQQQQQSEDDSEDELDHDLSEKKQELIDSISRKLQVLREARETLLEDIQANNILGEEVEAIVKEVCKPNEFDKFKMFIGDLDKVVNLLLSLSGRLARVENALNNLDDNTSPEERRTLVDKQKLLTQQHEDAKELKENLDRRERIVFDILANYLSEENLADYEHFVKMKSALIIEQRELEDKIKLGEEQLKCLTDSLQPERLK</sequence>
<dbReference type="PROSITE" id="PS51306">
    <property type="entry name" value="ASD1"/>
    <property type="match status" value="1"/>
</dbReference>
<feature type="compositionally biased region" description="Polar residues" evidence="9">
    <location>
        <begin position="632"/>
        <end position="642"/>
    </location>
</feature>
<feature type="region of interest" description="Disordered" evidence="9">
    <location>
        <begin position="140"/>
        <end position="361"/>
    </location>
</feature>
<evidence type="ECO:0000256" key="2">
    <source>
        <dbReference type="ARBA" id="ARBA00006469"/>
    </source>
</evidence>
<dbReference type="GO" id="GO:0051015">
    <property type="term" value="F:actin filament binding"/>
    <property type="evidence" value="ECO:0007669"/>
    <property type="project" value="InterPro"/>
</dbReference>
<feature type="region of interest" description="Disordered" evidence="9">
    <location>
        <begin position="856"/>
        <end position="945"/>
    </location>
</feature>
<keyword evidence="8" id="KW-0175">Coiled coil</keyword>
<feature type="compositionally biased region" description="Basic and acidic residues" evidence="9">
    <location>
        <begin position="525"/>
        <end position="550"/>
    </location>
</feature>
<feature type="region of interest" description="Disordered" evidence="9">
    <location>
        <begin position="1397"/>
        <end position="1422"/>
    </location>
</feature>
<dbReference type="InterPro" id="IPR027685">
    <property type="entry name" value="Shroom_fam"/>
</dbReference>
<dbReference type="InterPro" id="IPR014799">
    <property type="entry name" value="ASD2_dom"/>
</dbReference>
<dbReference type="EMBL" id="VZSE01012854">
    <property type="protein sequence ID" value="NWX64769.1"/>
    <property type="molecule type" value="Genomic_DNA"/>
</dbReference>
<evidence type="ECO:0000256" key="9">
    <source>
        <dbReference type="SAM" id="MobiDB-lite"/>
    </source>
</evidence>
<feature type="region of interest" description="Disordered" evidence="9">
    <location>
        <begin position="1447"/>
        <end position="1468"/>
    </location>
</feature>
<feature type="compositionally biased region" description="Basic and acidic residues" evidence="9">
    <location>
        <begin position="317"/>
        <end position="330"/>
    </location>
</feature>
<feature type="compositionally biased region" description="Polar residues" evidence="9">
    <location>
        <begin position="201"/>
        <end position="210"/>
    </location>
</feature>
<evidence type="ECO:0000256" key="1">
    <source>
        <dbReference type="ARBA" id="ARBA00004245"/>
    </source>
</evidence>
<dbReference type="PROSITE" id="PS51307">
    <property type="entry name" value="ASD2"/>
    <property type="match status" value="1"/>
</dbReference>
<dbReference type="SUPFAM" id="SSF50156">
    <property type="entry name" value="PDZ domain-like"/>
    <property type="match status" value="1"/>
</dbReference>
<feature type="compositionally biased region" description="Polar residues" evidence="9">
    <location>
        <begin position="141"/>
        <end position="154"/>
    </location>
</feature>
<proteinExistence type="inferred from homology"/>
<dbReference type="InterPro" id="IPR014800">
    <property type="entry name" value="ASD1_dom"/>
</dbReference>
<accession>A0A7K6Y0E6</accession>
<reference evidence="13 14" key="1">
    <citation type="submission" date="2019-09" db="EMBL/GenBank/DDBJ databases">
        <title>Bird 10,000 Genomes (B10K) Project - Family phase.</title>
        <authorList>
            <person name="Zhang G."/>
        </authorList>
    </citation>
    <scope>NUCLEOTIDE SEQUENCE [LARGE SCALE GENOMIC DNA]</scope>
    <source>
        <strain evidence="13">B10K-UC-030-53</strain>
    </source>
</reference>
<feature type="compositionally biased region" description="Polar residues" evidence="9">
    <location>
        <begin position="331"/>
        <end position="361"/>
    </location>
</feature>
<feature type="compositionally biased region" description="Basic and acidic residues" evidence="9">
    <location>
        <begin position="918"/>
        <end position="934"/>
    </location>
</feature>
<feature type="compositionally biased region" description="Basic and acidic residues" evidence="9">
    <location>
        <begin position="229"/>
        <end position="239"/>
    </location>
</feature>
<dbReference type="GO" id="GO:0005874">
    <property type="term" value="C:microtubule"/>
    <property type="evidence" value="ECO:0007669"/>
    <property type="project" value="UniProtKB-KW"/>
</dbReference>
<feature type="compositionally biased region" description="Polar residues" evidence="9">
    <location>
        <begin position="1058"/>
        <end position="1070"/>
    </location>
</feature>
<feature type="region of interest" description="Disordered" evidence="9">
    <location>
        <begin position="686"/>
        <end position="708"/>
    </location>
</feature>
<feature type="region of interest" description="Disordered" evidence="9">
    <location>
        <begin position="979"/>
        <end position="1118"/>
    </location>
</feature>
<gene>
    <name evidence="13" type="primary">Shroom2</name>
    <name evidence="13" type="ORF">PROCAF_R00868</name>
</gene>
<dbReference type="InterPro" id="IPR001478">
    <property type="entry name" value="PDZ"/>
</dbReference>
<evidence type="ECO:0000259" key="11">
    <source>
        <dbReference type="PROSITE" id="PS51306"/>
    </source>
</evidence>
<name>A0A7K6Y0E6_9PASE</name>
<dbReference type="Pfam" id="PF08688">
    <property type="entry name" value="ASD1"/>
    <property type="match status" value="1"/>
</dbReference>
<feature type="region of interest" description="Disordered" evidence="9">
    <location>
        <begin position="1153"/>
        <end position="1230"/>
    </location>
</feature>
<feature type="compositionally biased region" description="Polar residues" evidence="9">
    <location>
        <begin position="1324"/>
        <end position="1335"/>
    </location>
</feature>
<comment type="caution">
    <text evidence="13">The sequence shown here is derived from an EMBL/GenBank/DDBJ whole genome shotgun (WGS) entry which is preliminary data.</text>
</comment>
<dbReference type="PROSITE" id="PS50106">
    <property type="entry name" value="PDZ"/>
    <property type="match status" value="1"/>
</dbReference>
<dbReference type="GO" id="GO:0016324">
    <property type="term" value="C:apical plasma membrane"/>
    <property type="evidence" value="ECO:0007669"/>
    <property type="project" value="TreeGrafter"/>
</dbReference>
<feature type="region of interest" description="Disordered" evidence="9">
    <location>
        <begin position="1250"/>
        <end position="1282"/>
    </location>
</feature>
<dbReference type="FunFam" id="2.30.42.10:FF:000251">
    <property type="entry name" value="Shroom family member 2"/>
    <property type="match status" value="1"/>
</dbReference>
<dbReference type="Gene3D" id="2.30.42.10">
    <property type="match status" value="1"/>
</dbReference>
<feature type="compositionally biased region" description="Polar residues" evidence="9">
    <location>
        <begin position="1160"/>
        <end position="1174"/>
    </location>
</feature>
<dbReference type="GO" id="GO:0005912">
    <property type="term" value="C:adherens junction"/>
    <property type="evidence" value="ECO:0007669"/>
    <property type="project" value="TreeGrafter"/>
</dbReference>
<feature type="coiled-coil region" evidence="8">
    <location>
        <begin position="1538"/>
        <end position="1594"/>
    </location>
</feature>
<evidence type="ECO:0000256" key="7">
    <source>
        <dbReference type="PROSITE-ProRule" id="PRU00637"/>
    </source>
</evidence>
<comment type="similarity">
    <text evidence="2">Belongs to the shroom family.</text>
</comment>
<feature type="domain" description="ASD1" evidence="11">
    <location>
        <begin position="675"/>
        <end position="773"/>
    </location>
</feature>
<dbReference type="InterPro" id="IPR036034">
    <property type="entry name" value="PDZ_sf"/>
</dbReference>
<dbReference type="GO" id="GO:0030864">
    <property type="term" value="C:cortical actin cytoskeleton"/>
    <property type="evidence" value="ECO:0007669"/>
    <property type="project" value="TreeGrafter"/>
</dbReference>
<evidence type="ECO:0000313" key="14">
    <source>
        <dbReference type="Proteomes" id="UP000587587"/>
    </source>
</evidence>
<feature type="compositionally biased region" description="Polar residues" evidence="9">
    <location>
        <begin position="293"/>
        <end position="309"/>
    </location>
</feature>
<feature type="domain" description="ASD2" evidence="12">
    <location>
        <begin position="1350"/>
        <end position="1647"/>
    </location>
</feature>
<feature type="compositionally biased region" description="Polar residues" evidence="9">
    <location>
        <begin position="507"/>
        <end position="523"/>
    </location>
</feature>
<evidence type="ECO:0000256" key="3">
    <source>
        <dbReference type="ARBA" id="ARBA00022490"/>
    </source>
</evidence>
<feature type="region of interest" description="Disordered" evidence="9">
    <location>
        <begin position="806"/>
        <end position="840"/>
    </location>
</feature>
<feature type="compositionally biased region" description="Basic and acidic residues" evidence="9">
    <location>
        <begin position="826"/>
        <end position="840"/>
    </location>
</feature>
<dbReference type="GO" id="GO:0007015">
    <property type="term" value="P:actin filament organization"/>
    <property type="evidence" value="ECO:0007669"/>
    <property type="project" value="TreeGrafter"/>
</dbReference>
<feature type="compositionally biased region" description="Basic and acidic residues" evidence="9">
    <location>
        <begin position="1099"/>
        <end position="1108"/>
    </location>
</feature>
<feature type="compositionally biased region" description="Basic and acidic residues" evidence="9">
    <location>
        <begin position="1250"/>
        <end position="1259"/>
    </location>
</feature>
<evidence type="ECO:0000256" key="4">
    <source>
        <dbReference type="ARBA" id="ARBA00022701"/>
    </source>
</evidence>
<dbReference type="PANTHER" id="PTHR15012">
    <property type="entry name" value="APICAL PROTEIN/SHROOM-RELATED"/>
    <property type="match status" value="1"/>
</dbReference>
<dbReference type="GO" id="GO:0043296">
    <property type="term" value="C:apical junction complex"/>
    <property type="evidence" value="ECO:0007669"/>
    <property type="project" value="TreeGrafter"/>
</dbReference>
<organism evidence="13 14">
    <name type="scientific">Promerops cafer</name>
    <name type="common">Cape sugarbird</name>
    <dbReference type="NCBI Taxonomy" id="254652"/>
    <lineage>
        <taxon>Eukaryota</taxon>
        <taxon>Metazoa</taxon>
        <taxon>Chordata</taxon>
        <taxon>Craniata</taxon>
        <taxon>Vertebrata</taxon>
        <taxon>Euteleostomi</taxon>
        <taxon>Archelosauria</taxon>
        <taxon>Archosauria</taxon>
        <taxon>Dinosauria</taxon>
        <taxon>Saurischia</taxon>
        <taxon>Theropoda</taxon>
        <taxon>Coelurosauria</taxon>
        <taxon>Aves</taxon>
        <taxon>Neognathae</taxon>
        <taxon>Neoaves</taxon>
        <taxon>Telluraves</taxon>
        <taxon>Australaves</taxon>
        <taxon>Passeriformes</taxon>
        <taxon>Passeroidea</taxon>
        <taxon>Nectariniidae</taxon>
        <taxon>Promerops</taxon>
    </lineage>
</organism>
<evidence type="ECO:0000259" key="10">
    <source>
        <dbReference type="PROSITE" id="PS50106"/>
    </source>
</evidence>